<evidence type="ECO:0000313" key="3">
    <source>
        <dbReference type="EMBL" id="SBW04833.1"/>
    </source>
</evidence>
<accession>A0A212JZI6</accession>
<feature type="region of interest" description="Disordered" evidence="1">
    <location>
        <begin position="1"/>
        <end position="24"/>
    </location>
</feature>
<evidence type="ECO:0000259" key="2">
    <source>
        <dbReference type="Pfam" id="PF01471"/>
    </source>
</evidence>
<dbReference type="InterPro" id="IPR002477">
    <property type="entry name" value="Peptidoglycan-bd-like"/>
</dbReference>
<gene>
    <name evidence="3" type="ORF">KL86APRO_11904</name>
</gene>
<sequence>MAKVETFLGQTGHYKPLKDGPSGYVSNSLDEAIRGYQAENGLDVDGILNPGGPTISTLKKTVGEGKTASGTVHVQAYEQGRDGKTVHVSDYDRRRPGTGSGADAPGGRGEPSSLLRLADSGAVKADAAPEKQPRKSSLDADKFADALDKRAKPKTQNKCGTFVREALNASGIDLPQGTKSAKDFGPGLEKQGFKPVDEAGYVPQKGDIVVIQPYEGGNENGHIAAYDGKQWVSDFKQRDFWGGPGYRTLQPSHRFYRFAP</sequence>
<organism evidence="3">
    <name type="scientific">uncultured Alphaproteobacteria bacterium</name>
    <dbReference type="NCBI Taxonomy" id="91750"/>
    <lineage>
        <taxon>Bacteria</taxon>
        <taxon>Pseudomonadati</taxon>
        <taxon>Pseudomonadota</taxon>
        <taxon>Alphaproteobacteria</taxon>
        <taxon>environmental samples</taxon>
    </lineage>
</organism>
<name>A0A212JZI6_9PROT</name>
<dbReference type="SUPFAM" id="SSF47090">
    <property type="entry name" value="PGBD-like"/>
    <property type="match status" value="1"/>
</dbReference>
<dbReference type="Pfam" id="PF01471">
    <property type="entry name" value="PG_binding_1"/>
    <property type="match status" value="1"/>
</dbReference>
<feature type="compositionally biased region" description="Basic and acidic residues" evidence="1">
    <location>
        <begin position="127"/>
        <end position="141"/>
    </location>
</feature>
<feature type="compositionally biased region" description="Basic and acidic residues" evidence="1">
    <location>
        <begin position="81"/>
        <end position="95"/>
    </location>
</feature>
<dbReference type="Gene3D" id="3.90.1720.10">
    <property type="entry name" value="endopeptidase domain like (from Nostoc punctiforme)"/>
    <property type="match status" value="1"/>
</dbReference>
<dbReference type="AlphaFoldDB" id="A0A212JZI6"/>
<proteinExistence type="predicted"/>
<evidence type="ECO:0000256" key="1">
    <source>
        <dbReference type="SAM" id="MobiDB-lite"/>
    </source>
</evidence>
<feature type="region of interest" description="Disordered" evidence="1">
    <location>
        <begin position="81"/>
        <end position="141"/>
    </location>
</feature>
<protein>
    <recommendedName>
        <fullName evidence="2">Peptidoglycan binding-like domain-containing protein</fullName>
    </recommendedName>
</protein>
<dbReference type="InterPro" id="IPR036365">
    <property type="entry name" value="PGBD-like_sf"/>
</dbReference>
<dbReference type="EMBL" id="FLUO01000001">
    <property type="protein sequence ID" value="SBW04833.1"/>
    <property type="molecule type" value="Genomic_DNA"/>
</dbReference>
<feature type="domain" description="Peptidoglycan binding-like" evidence="2">
    <location>
        <begin position="10"/>
        <end position="50"/>
    </location>
</feature>
<feature type="compositionally biased region" description="Gly residues" evidence="1">
    <location>
        <begin position="98"/>
        <end position="109"/>
    </location>
</feature>
<reference evidence="3" key="1">
    <citation type="submission" date="2016-04" db="EMBL/GenBank/DDBJ databases">
        <authorList>
            <person name="Evans L.H."/>
            <person name="Alamgir A."/>
            <person name="Owens N."/>
            <person name="Weber N.D."/>
            <person name="Virtaneva K."/>
            <person name="Barbian K."/>
            <person name="Babar A."/>
            <person name="Rosenke K."/>
        </authorList>
    </citation>
    <scope>NUCLEOTIDE SEQUENCE</scope>
    <source>
        <strain evidence="3">86</strain>
    </source>
</reference>